<sequence>MKIKYQAIFLLALLTLTSCNKKFSDLNFNFGKKKKLKVETLEFDYLKAKGKIKLETDANETNATVNIRVKKDSLIWMSLGSAIGIEGGRVLINRDSMVMMNRLEKKYRVFSFDELSDKYKIELDFDIVQALLLGEMPVKDLKDAEVEKEGNFYKVSQDYNDKEVVNLVNSVTLKLENITMIDTPVPNKLNVIYRNFNYPKGKKVPMAFTSIIYLEYYEDNAKFTAQIGLEYNKIEVEDKPISFPFSLPDKYTRVE</sequence>
<name>A0ABT3RMS2_9BACT</name>
<dbReference type="EMBL" id="JAPFQN010000002">
    <property type="protein sequence ID" value="MCX2742875.1"/>
    <property type="molecule type" value="Genomic_DNA"/>
</dbReference>
<keyword evidence="2" id="KW-1185">Reference proteome</keyword>
<proteinExistence type="predicted"/>
<reference evidence="1 2" key="1">
    <citation type="submission" date="2022-11" db="EMBL/GenBank/DDBJ databases">
        <title>The characterization of three novel Bacteroidetes species and genomic analysis of their roles in tidal elemental geochemical cycles.</title>
        <authorList>
            <person name="Ma K."/>
        </authorList>
    </citation>
    <scope>NUCLEOTIDE SEQUENCE [LARGE SCALE GENOMIC DNA]</scope>
    <source>
        <strain evidence="1 2">M17</strain>
    </source>
</reference>
<evidence type="ECO:0000313" key="1">
    <source>
        <dbReference type="EMBL" id="MCX2742875.1"/>
    </source>
</evidence>
<accession>A0ABT3RMS2</accession>
<dbReference type="Pfam" id="PF14125">
    <property type="entry name" value="DUF4292"/>
    <property type="match status" value="1"/>
</dbReference>
<gene>
    <name evidence="1" type="ORF">OO013_03295</name>
</gene>
<dbReference type="InterPro" id="IPR025634">
    <property type="entry name" value="DUF4292"/>
</dbReference>
<protein>
    <submittedName>
        <fullName evidence="1">DUF4292 domain-containing protein</fullName>
    </submittedName>
</protein>
<organism evidence="1 2">
    <name type="scientific">Mangrovivirga halotolerans</name>
    <dbReference type="NCBI Taxonomy" id="2993936"/>
    <lineage>
        <taxon>Bacteria</taxon>
        <taxon>Pseudomonadati</taxon>
        <taxon>Bacteroidota</taxon>
        <taxon>Cytophagia</taxon>
        <taxon>Cytophagales</taxon>
        <taxon>Mangrovivirgaceae</taxon>
        <taxon>Mangrovivirga</taxon>
    </lineage>
</organism>
<evidence type="ECO:0000313" key="2">
    <source>
        <dbReference type="Proteomes" id="UP001209885"/>
    </source>
</evidence>
<comment type="caution">
    <text evidence="1">The sequence shown here is derived from an EMBL/GenBank/DDBJ whole genome shotgun (WGS) entry which is preliminary data.</text>
</comment>
<dbReference type="RefSeq" id="WP_266055224.1">
    <property type="nucleotide sequence ID" value="NZ_JAPFQN010000002.1"/>
</dbReference>
<dbReference type="PROSITE" id="PS51257">
    <property type="entry name" value="PROKAR_LIPOPROTEIN"/>
    <property type="match status" value="1"/>
</dbReference>
<dbReference type="Proteomes" id="UP001209885">
    <property type="component" value="Unassembled WGS sequence"/>
</dbReference>